<name>X1EJM7_9ZZZZ</name>
<organism evidence="1">
    <name type="scientific">marine sediment metagenome</name>
    <dbReference type="NCBI Taxonomy" id="412755"/>
    <lineage>
        <taxon>unclassified sequences</taxon>
        <taxon>metagenomes</taxon>
        <taxon>ecological metagenomes</taxon>
    </lineage>
</organism>
<accession>X1EJM7</accession>
<sequence>MSFLNAFEIGNFSDLGWGVKTYTVEKMGGGSGGHESRGEKRSIMWDLRKKHSSRCPGYGFIIDVDESSMAVPARWHLPEDILYEGYHIHLDRACEVRSTVSRDRTSRPKK</sequence>
<proteinExistence type="predicted"/>
<protein>
    <submittedName>
        <fullName evidence="1">Uncharacterized protein</fullName>
    </submittedName>
</protein>
<gene>
    <name evidence="1" type="ORF">S03H2_15332</name>
</gene>
<evidence type="ECO:0000313" key="1">
    <source>
        <dbReference type="EMBL" id="GAH32822.1"/>
    </source>
</evidence>
<dbReference type="AlphaFoldDB" id="X1EJM7"/>
<dbReference type="EMBL" id="BARU01007790">
    <property type="protein sequence ID" value="GAH32822.1"/>
    <property type="molecule type" value="Genomic_DNA"/>
</dbReference>
<comment type="caution">
    <text evidence="1">The sequence shown here is derived from an EMBL/GenBank/DDBJ whole genome shotgun (WGS) entry which is preliminary data.</text>
</comment>
<reference evidence="1" key="1">
    <citation type="journal article" date="2014" name="Front. Microbiol.">
        <title>High frequency of phylogenetically diverse reductive dehalogenase-homologous genes in deep subseafloor sedimentary metagenomes.</title>
        <authorList>
            <person name="Kawai M."/>
            <person name="Futagami T."/>
            <person name="Toyoda A."/>
            <person name="Takaki Y."/>
            <person name="Nishi S."/>
            <person name="Hori S."/>
            <person name="Arai W."/>
            <person name="Tsubouchi T."/>
            <person name="Morono Y."/>
            <person name="Uchiyama I."/>
            <person name="Ito T."/>
            <person name="Fujiyama A."/>
            <person name="Inagaki F."/>
            <person name="Takami H."/>
        </authorList>
    </citation>
    <scope>NUCLEOTIDE SEQUENCE</scope>
    <source>
        <strain evidence="1">Expedition CK06-06</strain>
    </source>
</reference>